<evidence type="ECO:0000313" key="2">
    <source>
        <dbReference type="EMBL" id="ELR72732.1"/>
    </source>
</evidence>
<reference evidence="2 3" key="1">
    <citation type="submission" date="2012-12" db="EMBL/GenBank/DDBJ databases">
        <title>Genome assembly of Fulvivirga imtechensis AK7.</title>
        <authorList>
            <person name="Nupur N."/>
            <person name="Khatri I."/>
            <person name="Kumar R."/>
            <person name="Subramanian S."/>
            <person name="Pinnaka A."/>
        </authorList>
    </citation>
    <scope>NUCLEOTIDE SEQUENCE [LARGE SCALE GENOMIC DNA]</scope>
    <source>
        <strain evidence="2 3">AK7</strain>
    </source>
</reference>
<name>L8JZV6_9BACT</name>
<dbReference type="PANTHER" id="PTHR43162:SF1">
    <property type="entry name" value="PRESTALK A DIFFERENTIATION PROTEIN A"/>
    <property type="match status" value="1"/>
</dbReference>
<dbReference type="PANTHER" id="PTHR43162">
    <property type="match status" value="1"/>
</dbReference>
<dbReference type="Proteomes" id="UP000011135">
    <property type="component" value="Unassembled WGS sequence"/>
</dbReference>
<comment type="caution">
    <text evidence="2">The sequence shown here is derived from an EMBL/GenBank/DDBJ whole genome shotgun (WGS) entry which is preliminary data.</text>
</comment>
<dbReference type="OrthoDB" id="2149806at2"/>
<organism evidence="2 3">
    <name type="scientific">Fulvivirga imtechensis AK7</name>
    <dbReference type="NCBI Taxonomy" id="1237149"/>
    <lineage>
        <taxon>Bacteria</taxon>
        <taxon>Pseudomonadati</taxon>
        <taxon>Bacteroidota</taxon>
        <taxon>Cytophagia</taxon>
        <taxon>Cytophagales</taxon>
        <taxon>Fulvivirgaceae</taxon>
        <taxon>Fulvivirga</taxon>
    </lineage>
</organism>
<sequence length="236" mass="25757">MYVITGASGNTGRIIAKKLLEQGQQVKVISRNESNLKELIASGAILAEGNLADEKFLVSAFTGAKAVYAMIPPKWDLQEPWRNYQRRIAVALTNALQAAEVPHAVALSSNGSHLQTGAGPVSGLYDFEQLLRGVEGLNVLVLRPGYFMQNLFANIPLIKSAGIFGYSLDPDVKVPIVHTNDIAQVAAERLLALDFTGFEKQFVAGDRDYTMPEVAQILGKAIGREELQYVPFTKRI</sequence>
<dbReference type="InterPro" id="IPR051604">
    <property type="entry name" value="Ergot_Alk_Oxidoreductase"/>
</dbReference>
<feature type="domain" description="NmrA-like" evidence="1">
    <location>
        <begin position="3"/>
        <end position="225"/>
    </location>
</feature>
<dbReference type="eggNOG" id="COG0702">
    <property type="taxonomic scope" value="Bacteria"/>
</dbReference>
<dbReference type="InterPro" id="IPR008030">
    <property type="entry name" value="NmrA-like"/>
</dbReference>
<dbReference type="InterPro" id="IPR036291">
    <property type="entry name" value="NAD(P)-bd_dom_sf"/>
</dbReference>
<evidence type="ECO:0000313" key="3">
    <source>
        <dbReference type="Proteomes" id="UP000011135"/>
    </source>
</evidence>
<accession>L8JZV6</accession>
<dbReference type="Pfam" id="PF05368">
    <property type="entry name" value="NmrA"/>
    <property type="match status" value="1"/>
</dbReference>
<dbReference type="STRING" id="1237149.C900_01111"/>
<dbReference type="Gene3D" id="3.90.25.10">
    <property type="entry name" value="UDP-galactose 4-epimerase, domain 1"/>
    <property type="match status" value="1"/>
</dbReference>
<evidence type="ECO:0000259" key="1">
    <source>
        <dbReference type="Pfam" id="PF05368"/>
    </source>
</evidence>
<gene>
    <name evidence="2" type="ORF">C900_01111</name>
</gene>
<dbReference type="RefSeq" id="WP_009578783.1">
    <property type="nucleotide sequence ID" value="NZ_AMZN01000015.1"/>
</dbReference>
<proteinExistence type="predicted"/>
<protein>
    <recommendedName>
        <fullName evidence="1">NmrA-like domain-containing protein</fullName>
    </recommendedName>
</protein>
<dbReference type="Gene3D" id="3.40.50.720">
    <property type="entry name" value="NAD(P)-binding Rossmann-like Domain"/>
    <property type="match status" value="1"/>
</dbReference>
<dbReference type="AlphaFoldDB" id="L8JZV6"/>
<dbReference type="EMBL" id="AMZN01000015">
    <property type="protein sequence ID" value="ELR72732.1"/>
    <property type="molecule type" value="Genomic_DNA"/>
</dbReference>
<keyword evidence="3" id="KW-1185">Reference proteome</keyword>
<dbReference type="SUPFAM" id="SSF51735">
    <property type="entry name" value="NAD(P)-binding Rossmann-fold domains"/>
    <property type="match status" value="1"/>
</dbReference>